<dbReference type="AlphaFoldDB" id="A0A1H9GR99"/>
<dbReference type="InterPro" id="IPR030874">
    <property type="entry name" value="Cardiolipin_synth_Firmi"/>
</dbReference>
<evidence type="ECO:0000256" key="4">
    <source>
        <dbReference type="ARBA" id="ARBA00022679"/>
    </source>
</evidence>
<feature type="active site" evidence="12">
    <location>
        <position position="402"/>
    </location>
</feature>
<feature type="domain" description="PLD phosphodiesterase" evidence="14">
    <location>
        <begin position="397"/>
        <end position="424"/>
    </location>
</feature>
<dbReference type="PROSITE" id="PS50035">
    <property type="entry name" value="PLD"/>
    <property type="match status" value="2"/>
</dbReference>
<proteinExistence type="inferred from homology"/>
<dbReference type="Proteomes" id="UP000198999">
    <property type="component" value="Unassembled WGS sequence"/>
</dbReference>
<evidence type="ECO:0000256" key="3">
    <source>
        <dbReference type="ARBA" id="ARBA00022516"/>
    </source>
</evidence>
<dbReference type="GO" id="GO:0008808">
    <property type="term" value="F:cardiolipin synthase activity"/>
    <property type="evidence" value="ECO:0007669"/>
    <property type="project" value="UniProtKB-UniRule"/>
</dbReference>
<dbReference type="RefSeq" id="WP_092578823.1">
    <property type="nucleotide sequence ID" value="NZ_FOFN01000002.1"/>
</dbReference>
<dbReference type="SUPFAM" id="SSF56024">
    <property type="entry name" value="Phospholipase D/nuclease"/>
    <property type="match status" value="2"/>
</dbReference>
<comment type="subcellular location">
    <subcellularLocation>
        <location evidence="1 12">Cell membrane</location>
        <topology evidence="1 12">Multi-pass membrane protein</topology>
    </subcellularLocation>
</comment>
<dbReference type="GO" id="GO:0032049">
    <property type="term" value="P:cardiolipin biosynthetic process"/>
    <property type="evidence" value="ECO:0007669"/>
    <property type="project" value="UniProtKB-UniRule"/>
</dbReference>
<keyword evidence="2 12" id="KW-1003">Cell membrane</keyword>
<evidence type="ECO:0000256" key="2">
    <source>
        <dbReference type="ARBA" id="ARBA00022475"/>
    </source>
</evidence>
<comment type="function">
    <text evidence="12">Catalyzes the reversible phosphatidyl group transfer from one phosphatidylglycerol molecule to another to form cardiolipin (CL) (diphosphatidylglycerol) and glycerol.</text>
</comment>
<evidence type="ECO:0000256" key="1">
    <source>
        <dbReference type="ARBA" id="ARBA00004651"/>
    </source>
</evidence>
<keyword evidence="9 12" id="KW-0472">Membrane</keyword>
<protein>
    <recommendedName>
        <fullName evidence="12 13">Cardiolipin synthase</fullName>
        <shortName evidence="12">CL synthase</shortName>
        <ecNumber evidence="12 13">2.7.8.-</ecNumber>
    </recommendedName>
</protein>
<sequence>MLAYLKENYWSILIVLNYVLSISAVITVLLKNINPTKTLSYIIVLVFFPFFGLVVYYLFGQEYRKDKIFTRKHVLNQSTIKRIEEDLELDGKEIEAVDDFLDSKVKLVQLLYENKSSPLTLCNDITIIKNGENKFERLLEDLSNAKNHIHLEYYILKDDRIGTKVLDVLCEKAENGLIVRLTYDDVGSKISSKMKRRLSDSGVKHFPFMPVLLPRFTGKMNYRNHRKIAIIDGEIAYVGGINISDTYVNYGDDDLYWRDTHLRIIGESVKSLQISFFTTWDFVSNEKIKIDGSYFPKITCNNDVAIQIANSGPDTDWPYIMEAMFTAINTAEDYIYITTPYFVPNDQIITALQVAAKSGVDVKIIIPKTSDSWVVKYATNSYLERLLDANIKVYRYTKGFVHAKTMVVDDIFSTVGTSNMDYRSFNINFEVNAFIYDVENSKVLKQHFLEDLQYSEKIEMETWQKRPKIEKLKESYSRLWSPLI</sequence>
<dbReference type="GO" id="GO:0005886">
    <property type="term" value="C:plasma membrane"/>
    <property type="evidence" value="ECO:0007669"/>
    <property type="project" value="UniProtKB-SubCell"/>
</dbReference>
<dbReference type="CDD" id="cd09112">
    <property type="entry name" value="PLDc_CLS_2"/>
    <property type="match status" value="1"/>
</dbReference>
<feature type="active site" evidence="12">
    <location>
        <position position="232"/>
    </location>
</feature>
<evidence type="ECO:0000256" key="9">
    <source>
        <dbReference type="ARBA" id="ARBA00023136"/>
    </source>
</evidence>
<dbReference type="PANTHER" id="PTHR21248:SF22">
    <property type="entry name" value="PHOSPHOLIPASE D"/>
    <property type="match status" value="1"/>
</dbReference>
<dbReference type="CDD" id="cd09110">
    <property type="entry name" value="PLDc_CLS_1"/>
    <property type="match status" value="1"/>
</dbReference>
<keyword evidence="5 12" id="KW-0812">Transmembrane</keyword>
<dbReference type="InterPro" id="IPR025202">
    <property type="entry name" value="PLD-like_dom"/>
</dbReference>
<feature type="active site" evidence="12">
    <location>
        <position position="409"/>
    </location>
</feature>
<dbReference type="SMART" id="SM00155">
    <property type="entry name" value="PLDc"/>
    <property type="match status" value="2"/>
</dbReference>
<organism evidence="15 16">
    <name type="scientific">Hyunsoonleella jejuensis</name>
    <dbReference type="NCBI Taxonomy" id="419940"/>
    <lineage>
        <taxon>Bacteria</taxon>
        <taxon>Pseudomonadati</taxon>
        <taxon>Bacteroidota</taxon>
        <taxon>Flavobacteriia</taxon>
        <taxon>Flavobacteriales</taxon>
        <taxon>Flavobacteriaceae</taxon>
    </lineage>
</organism>
<keyword evidence="11 12" id="KW-1208">Phospholipid metabolism</keyword>
<dbReference type="Gene3D" id="3.30.870.10">
    <property type="entry name" value="Endonuclease Chain A"/>
    <property type="match status" value="2"/>
</dbReference>
<evidence type="ECO:0000256" key="13">
    <source>
        <dbReference type="NCBIfam" id="TIGR04265"/>
    </source>
</evidence>
<dbReference type="HAMAP" id="MF_01916">
    <property type="entry name" value="Cardiolipin_synth_Cls"/>
    <property type="match status" value="1"/>
</dbReference>
<evidence type="ECO:0000256" key="5">
    <source>
        <dbReference type="ARBA" id="ARBA00022692"/>
    </source>
</evidence>
<gene>
    <name evidence="15" type="ORF">SAMN05421824_1891</name>
</gene>
<feature type="active site" evidence="12">
    <location>
        <position position="227"/>
    </location>
</feature>
<evidence type="ECO:0000313" key="15">
    <source>
        <dbReference type="EMBL" id="SEQ52570.1"/>
    </source>
</evidence>
<feature type="active site" evidence="12">
    <location>
        <position position="225"/>
    </location>
</feature>
<dbReference type="InterPro" id="IPR022924">
    <property type="entry name" value="Cardiolipin_synthase"/>
</dbReference>
<evidence type="ECO:0000313" key="16">
    <source>
        <dbReference type="Proteomes" id="UP000198999"/>
    </source>
</evidence>
<feature type="transmembrane region" description="Helical" evidence="12">
    <location>
        <begin position="39"/>
        <end position="59"/>
    </location>
</feature>
<keyword evidence="7 12" id="KW-1133">Transmembrane helix</keyword>
<feature type="domain" description="PLD phosphodiesterase" evidence="14">
    <location>
        <begin position="220"/>
        <end position="247"/>
    </location>
</feature>
<keyword evidence="10 12" id="KW-0594">Phospholipid biosynthesis</keyword>
<name>A0A1H9GR99_9FLAO</name>
<dbReference type="EMBL" id="FOFN01000002">
    <property type="protein sequence ID" value="SEQ52570.1"/>
    <property type="molecule type" value="Genomic_DNA"/>
</dbReference>
<evidence type="ECO:0000256" key="10">
    <source>
        <dbReference type="ARBA" id="ARBA00023209"/>
    </source>
</evidence>
<feature type="transmembrane region" description="Helical" evidence="12">
    <location>
        <begin position="12"/>
        <end position="33"/>
    </location>
</feature>
<comment type="similarity">
    <text evidence="12">Belongs to the phospholipase D family. Cardiolipin synthase subfamily.</text>
</comment>
<dbReference type="NCBIfam" id="TIGR04265">
    <property type="entry name" value="bac_cardiolipin"/>
    <property type="match status" value="1"/>
</dbReference>
<dbReference type="PANTHER" id="PTHR21248">
    <property type="entry name" value="CARDIOLIPIN SYNTHASE"/>
    <property type="match status" value="1"/>
</dbReference>
<keyword evidence="8 12" id="KW-0443">Lipid metabolism</keyword>
<comment type="catalytic activity">
    <reaction evidence="12">
        <text>2 a 1,2-diacyl-sn-glycero-3-phospho-(1'-sn-glycerol) = a cardiolipin + glycerol</text>
        <dbReference type="Rhea" id="RHEA:31451"/>
        <dbReference type="ChEBI" id="CHEBI:17754"/>
        <dbReference type="ChEBI" id="CHEBI:62237"/>
        <dbReference type="ChEBI" id="CHEBI:64716"/>
    </reaction>
</comment>
<feature type="active site" evidence="12">
    <location>
        <position position="404"/>
    </location>
</feature>
<dbReference type="STRING" id="419940.SAMN05421824_1891"/>
<accession>A0A1H9GR99</accession>
<keyword evidence="6" id="KW-0677">Repeat</keyword>
<dbReference type="Pfam" id="PF13396">
    <property type="entry name" value="PLDc_N"/>
    <property type="match status" value="1"/>
</dbReference>
<evidence type="ECO:0000256" key="12">
    <source>
        <dbReference type="HAMAP-Rule" id="MF_01916"/>
    </source>
</evidence>
<keyword evidence="4 12" id="KW-0808">Transferase</keyword>
<reference evidence="15 16" key="1">
    <citation type="submission" date="2016-10" db="EMBL/GenBank/DDBJ databases">
        <authorList>
            <person name="de Groot N.N."/>
        </authorList>
    </citation>
    <scope>NUCLEOTIDE SEQUENCE [LARGE SCALE GENOMIC DNA]</scope>
    <source>
        <strain evidence="15 16">DSM 21035</strain>
    </source>
</reference>
<dbReference type="EC" id="2.7.8.-" evidence="12 13"/>
<keyword evidence="16" id="KW-1185">Reference proteome</keyword>
<dbReference type="Pfam" id="PF13091">
    <property type="entry name" value="PLDc_2"/>
    <property type="match status" value="2"/>
</dbReference>
<evidence type="ECO:0000256" key="8">
    <source>
        <dbReference type="ARBA" id="ARBA00023098"/>
    </source>
</evidence>
<evidence type="ECO:0000259" key="14">
    <source>
        <dbReference type="PROSITE" id="PS50035"/>
    </source>
</evidence>
<dbReference type="InterPro" id="IPR027379">
    <property type="entry name" value="CLS_N"/>
</dbReference>
<evidence type="ECO:0000256" key="6">
    <source>
        <dbReference type="ARBA" id="ARBA00022737"/>
    </source>
</evidence>
<dbReference type="OrthoDB" id="9762009at2"/>
<keyword evidence="3 12" id="KW-0444">Lipid biosynthesis</keyword>
<evidence type="ECO:0000256" key="7">
    <source>
        <dbReference type="ARBA" id="ARBA00022989"/>
    </source>
</evidence>
<dbReference type="InterPro" id="IPR001736">
    <property type="entry name" value="PLipase_D/transphosphatidylase"/>
</dbReference>
<evidence type="ECO:0000256" key="11">
    <source>
        <dbReference type="ARBA" id="ARBA00023264"/>
    </source>
</evidence>